<dbReference type="Pfam" id="PF01363">
    <property type="entry name" value="FYVE"/>
    <property type="match status" value="1"/>
</dbReference>
<name>A0ABR2E541_9ROSI</name>
<dbReference type="InterPro" id="IPR001849">
    <property type="entry name" value="PH_domain"/>
</dbReference>
<dbReference type="InterPro" id="IPR011993">
    <property type="entry name" value="PH-like_dom_sf"/>
</dbReference>
<dbReference type="Pfam" id="PF13713">
    <property type="entry name" value="BRX_N"/>
    <property type="match status" value="1"/>
</dbReference>
<feature type="region of interest" description="Disordered" evidence="8">
    <location>
        <begin position="969"/>
        <end position="1007"/>
    </location>
</feature>
<dbReference type="Pfam" id="PF25390">
    <property type="entry name" value="WD40_RLD"/>
    <property type="match status" value="1"/>
</dbReference>
<evidence type="ECO:0000313" key="11">
    <source>
        <dbReference type="EMBL" id="KAK8552334.1"/>
    </source>
</evidence>
<organism evidence="11 12">
    <name type="scientific">Hibiscus sabdariffa</name>
    <name type="common">roselle</name>
    <dbReference type="NCBI Taxonomy" id="183260"/>
    <lineage>
        <taxon>Eukaryota</taxon>
        <taxon>Viridiplantae</taxon>
        <taxon>Streptophyta</taxon>
        <taxon>Embryophyta</taxon>
        <taxon>Tracheophyta</taxon>
        <taxon>Spermatophyta</taxon>
        <taxon>Magnoliopsida</taxon>
        <taxon>eudicotyledons</taxon>
        <taxon>Gunneridae</taxon>
        <taxon>Pentapetalae</taxon>
        <taxon>rosids</taxon>
        <taxon>malvids</taxon>
        <taxon>Malvales</taxon>
        <taxon>Malvaceae</taxon>
        <taxon>Malvoideae</taxon>
        <taxon>Hibiscus</taxon>
    </lineage>
</organism>
<dbReference type="Proteomes" id="UP001472677">
    <property type="component" value="Unassembled WGS sequence"/>
</dbReference>
<dbReference type="Pfam" id="PF08381">
    <property type="entry name" value="BRX"/>
    <property type="match status" value="1"/>
</dbReference>
<feature type="repeat" description="RCC1" evidence="6">
    <location>
        <begin position="573"/>
        <end position="624"/>
    </location>
</feature>
<feature type="compositionally biased region" description="Basic and acidic residues" evidence="8">
    <location>
        <begin position="982"/>
        <end position="997"/>
    </location>
</feature>
<keyword evidence="1" id="KW-0479">Metal-binding</keyword>
<feature type="region of interest" description="Disordered" evidence="8">
    <location>
        <begin position="151"/>
        <end position="208"/>
    </location>
</feature>
<dbReference type="SUPFAM" id="SSF57903">
    <property type="entry name" value="FYVE/PHD zinc finger"/>
    <property type="match status" value="1"/>
</dbReference>
<dbReference type="Gene3D" id="3.60.10.10">
    <property type="entry name" value="Endonuclease/exonuclease/phosphatase"/>
    <property type="match status" value="1"/>
</dbReference>
<keyword evidence="3 5" id="KW-0863">Zinc-finger</keyword>
<dbReference type="PANTHER" id="PTHR22870:SF91">
    <property type="entry name" value="REGULATOR OF CHROMOSOME CONDENSATION (RCC1) FAMILY WITH FYVE ZINC FINGER DOMAIN-CONTAINING PROTEIN"/>
    <property type="match status" value="1"/>
</dbReference>
<dbReference type="PANTHER" id="PTHR22870">
    <property type="entry name" value="REGULATOR OF CHROMOSOME CONDENSATION"/>
    <property type="match status" value="1"/>
</dbReference>
<accession>A0ABR2E541</accession>
<keyword evidence="2" id="KW-0677">Repeat</keyword>
<dbReference type="InterPro" id="IPR011011">
    <property type="entry name" value="Znf_FYVE_PHD"/>
</dbReference>
<sequence length="1409" mass="154575">MADLVSYGNAQRDIDQGLIALKKGAQLLKYGRKGKPKFCPFRLSNDETSLIWITSSGERSLKLAAVSKIIPGQRTAVFQRYLRPEKDYLSFSLIYDNGKKSLDLICKDKFEAEVWIAGLKALISSGQGGRCKIDGWSDGGLYLDDSRDLTSNRASDNSVSDSRDISSPNISVSFNPDTSLNSLQPENSFQSERSHVASDGTNMQVKGPGSDVLRISVSSAPSTSSHGSAPDDYDALGDVYIWGEVICDSVVKVVADKNTNYLSTRADVLLPRPLESNVVLDVHHIACGVKHAALVTRQGEVFTWGEESGGRLGHGVGKEVIQPHLVESLAVTSVGLVACGEFHTCAITMAGELYTWGDGTHNAGLLGHGSDISHWIPKRISGSLEGLQVASVTCGPWHTALITSTGQLFTFGDGTFGVLGHGDRENVPYPREVESLSGLRTISVACGVWHTAAVVEVIVTQSTTSVSSGKLFTWGDGDKNRLGRGDKEPRLKPTCVLALIDYNFHKVACGHSLTVGLTTSGNIFTMGSTVYGQLGNPFADGKIPCFVEDKLSGECVEEIACGAYHVAALTSRNEVYTWGKGANGRLGHGDVEDRKTPTLVEDLKDKHVKYIACGSNYSAAICLHKWVSGAEGSQCSACKQAFGFTRKRHNCYNCGLVHCHSCSSRKALRAALAPNPGKPYRVCDSCFIKMNKVLESGNNRRNSIPRLSGENKDRLDKAEIRLSKSASPSNIDLIKQLDIKAAKQGKKAETFSLVRSTQTPSLLQLKDVALSTAADLRWTVPKPILTPSGVSSRSVSPFSRKPSPPRSATPIPTASGLSFSKNVMDSLKKTNELLNQEVLKLHGQVETLSKRCELQESELQKSMKKAQEAMALAAEESAKSEAAKEVIKSLTAQLKEMAERLPPGVYDTENIKPAYLPNGLEQNGVHYPDANGLGHLRSDSIGGSFLASPIALDSAAINGHSDTRLKSTADLQAGNSSVSEGVGERESGSFRESENGMKCRNSASVSNGSQAEADWIEQYEPGVYITLVALQDGTRDLKRVRFSRRRFGEHQAESWWSENREKVYERYNVRGSDKASVYGQTARRSEGGLSPATSQKQTKLPAQVVTRRGIWCVRDIVGIVAYWPSAQRNGLRLQALEGDDEQEVSLSPNYPTSGGLTHLESRILKLLVAFVVHYGPASMECPNIRIFVRELKNLCFKYKNDIVFLSETKQKKRYLEKIRMKMKLENAFYVEPEGIAGGLALWWSQEVQLSVLHHDKNFIDTVISISGEPEWFGTFIYAPSYEDEKQCFWEKLGALRNDVNAKWCIMRDTNTVASPTEKYGGAPFDHNNAKWYHEFLERTFLIEIQSKGDTYTWSNQRSEEEEICEKLDRVLTSLKWGFLFPKTIVFIDAAIASDHAPVVTLLNGLQKKN</sequence>
<dbReference type="EMBL" id="JBBPBM010000020">
    <property type="protein sequence ID" value="KAK8552334.1"/>
    <property type="molecule type" value="Genomic_DNA"/>
</dbReference>
<dbReference type="PROSITE" id="PS50012">
    <property type="entry name" value="RCC1_3"/>
    <property type="match status" value="6"/>
</dbReference>
<evidence type="ECO:0000256" key="4">
    <source>
        <dbReference type="ARBA" id="ARBA00022833"/>
    </source>
</evidence>
<evidence type="ECO:0000256" key="2">
    <source>
        <dbReference type="ARBA" id="ARBA00022737"/>
    </source>
</evidence>
<feature type="region of interest" description="Disordered" evidence="8">
    <location>
        <begin position="1075"/>
        <end position="1098"/>
    </location>
</feature>
<evidence type="ECO:0000256" key="8">
    <source>
        <dbReference type="SAM" id="MobiDB-lite"/>
    </source>
</evidence>
<feature type="repeat" description="RCC1" evidence="6">
    <location>
        <begin position="469"/>
        <end position="520"/>
    </location>
</feature>
<dbReference type="InterPro" id="IPR058923">
    <property type="entry name" value="RCC1-like_dom"/>
</dbReference>
<gene>
    <name evidence="11" type="ORF">V6N12_040934</name>
</gene>
<dbReference type="Pfam" id="PF16457">
    <property type="entry name" value="PH_12"/>
    <property type="match status" value="1"/>
</dbReference>
<feature type="repeat" description="RCC1" evidence="6">
    <location>
        <begin position="299"/>
        <end position="350"/>
    </location>
</feature>
<dbReference type="InterPro" id="IPR036691">
    <property type="entry name" value="Endo/exonu/phosph_ase_sf"/>
</dbReference>
<dbReference type="PRINTS" id="PR00633">
    <property type="entry name" value="RCCNDNSATION"/>
</dbReference>
<keyword evidence="7" id="KW-0175">Coiled coil</keyword>
<dbReference type="Gene3D" id="2.130.10.30">
    <property type="entry name" value="Regulator of chromosome condensation 1/beta-lactamase-inhibitor protein II"/>
    <property type="match status" value="2"/>
</dbReference>
<dbReference type="InterPro" id="IPR051210">
    <property type="entry name" value="Ub_ligase/GEF_domain"/>
</dbReference>
<feature type="repeat" description="RCC1" evidence="6">
    <location>
        <begin position="521"/>
        <end position="572"/>
    </location>
</feature>
<keyword evidence="12" id="KW-1185">Reference proteome</keyword>
<feature type="repeat" description="RCC1" evidence="6">
    <location>
        <begin position="406"/>
        <end position="457"/>
    </location>
</feature>
<feature type="compositionally biased region" description="Polar residues" evidence="8">
    <location>
        <begin position="151"/>
        <end position="191"/>
    </location>
</feature>
<keyword evidence="4" id="KW-0862">Zinc</keyword>
<dbReference type="CDD" id="cd13365">
    <property type="entry name" value="PH_PLC_plant-like"/>
    <property type="match status" value="1"/>
</dbReference>
<feature type="coiled-coil region" evidence="7">
    <location>
        <begin position="824"/>
        <end position="900"/>
    </location>
</feature>
<dbReference type="InterPro" id="IPR013591">
    <property type="entry name" value="Brevis_radix_dom"/>
</dbReference>
<evidence type="ECO:0000256" key="5">
    <source>
        <dbReference type="PROSITE-ProRule" id="PRU00091"/>
    </source>
</evidence>
<dbReference type="SUPFAM" id="SSF50985">
    <property type="entry name" value="RCC1/BLIP-II"/>
    <property type="match status" value="1"/>
</dbReference>
<evidence type="ECO:0000256" key="1">
    <source>
        <dbReference type="ARBA" id="ARBA00022723"/>
    </source>
</evidence>
<dbReference type="InterPro" id="IPR009091">
    <property type="entry name" value="RCC1/BLIP-II"/>
</dbReference>
<dbReference type="PROSITE" id="PS51514">
    <property type="entry name" value="BRX"/>
    <property type="match status" value="1"/>
</dbReference>
<feature type="domain" description="FYVE-type" evidence="9">
    <location>
        <begin position="629"/>
        <end position="691"/>
    </location>
</feature>
<feature type="compositionally biased region" description="Low complexity" evidence="8">
    <location>
        <begin position="788"/>
        <end position="801"/>
    </location>
</feature>
<evidence type="ECO:0000256" key="6">
    <source>
        <dbReference type="PROSITE-ProRule" id="PRU00235"/>
    </source>
</evidence>
<feature type="region of interest" description="Disordered" evidence="8">
    <location>
        <begin position="788"/>
        <end position="815"/>
    </location>
</feature>
<reference evidence="11 12" key="1">
    <citation type="journal article" date="2024" name="G3 (Bethesda)">
        <title>Genome assembly of Hibiscus sabdariffa L. provides insights into metabolisms of medicinal natural products.</title>
        <authorList>
            <person name="Kim T."/>
        </authorList>
    </citation>
    <scope>NUCLEOTIDE SEQUENCE [LARGE SCALE GENOMIC DNA]</scope>
    <source>
        <strain evidence="11">TK-2024</strain>
        <tissue evidence="11">Old leaves</tissue>
    </source>
</reference>
<dbReference type="SUPFAM" id="SSF50729">
    <property type="entry name" value="PH domain-like"/>
    <property type="match status" value="1"/>
</dbReference>
<dbReference type="InterPro" id="IPR027988">
    <property type="entry name" value="BRX_N"/>
</dbReference>
<dbReference type="InterPro" id="IPR000306">
    <property type="entry name" value="Znf_FYVE"/>
</dbReference>
<feature type="repeat" description="RCC1" evidence="6">
    <location>
        <begin position="351"/>
        <end position="405"/>
    </location>
</feature>
<proteinExistence type="predicted"/>
<evidence type="ECO:0000259" key="10">
    <source>
        <dbReference type="PROSITE" id="PS51514"/>
    </source>
</evidence>
<dbReference type="SMART" id="SM00064">
    <property type="entry name" value="FYVE"/>
    <property type="match status" value="1"/>
</dbReference>
<dbReference type="InterPro" id="IPR013083">
    <property type="entry name" value="Znf_RING/FYVE/PHD"/>
</dbReference>
<evidence type="ECO:0000259" key="9">
    <source>
        <dbReference type="PROSITE" id="PS50178"/>
    </source>
</evidence>
<dbReference type="Gene3D" id="3.30.40.10">
    <property type="entry name" value="Zinc/RING finger domain, C3HC4 (zinc finger)"/>
    <property type="match status" value="1"/>
</dbReference>
<evidence type="ECO:0000256" key="3">
    <source>
        <dbReference type="ARBA" id="ARBA00022771"/>
    </source>
</evidence>
<dbReference type="SUPFAM" id="SSF56219">
    <property type="entry name" value="DNase I-like"/>
    <property type="match status" value="1"/>
</dbReference>
<evidence type="ECO:0000313" key="12">
    <source>
        <dbReference type="Proteomes" id="UP001472677"/>
    </source>
</evidence>
<protein>
    <submittedName>
        <fullName evidence="11">Uncharacterized protein</fullName>
    </submittedName>
</protein>
<dbReference type="InterPro" id="IPR000408">
    <property type="entry name" value="Reg_chr_condens"/>
</dbReference>
<dbReference type="InterPro" id="IPR017455">
    <property type="entry name" value="Znf_FYVE-rel"/>
</dbReference>
<evidence type="ECO:0000256" key="7">
    <source>
        <dbReference type="SAM" id="Coils"/>
    </source>
</evidence>
<dbReference type="Gene3D" id="2.30.29.30">
    <property type="entry name" value="Pleckstrin-homology domain (PH domain)/Phosphotyrosine-binding domain (PTB)"/>
    <property type="match status" value="1"/>
</dbReference>
<dbReference type="PROSITE" id="PS50178">
    <property type="entry name" value="ZF_FYVE"/>
    <property type="match status" value="1"/>
</dbReference>
<comment type="caution">
    <text evidence="11">The sequence shown here is derived from an EMBL/GenBank/DDBJ whole genome shotgun (WGS) entry which is preliminary data.</text>
</comment>
<dbReference type="PROSITE" id="PS00626">
    <property type="entry name" value="RCC1_2"/>
    <property type="match status" value="3"/>
</dbReference>
<feature type="domain" description="BRX" evidence="10">
    <location>
        <begin position="1013"/>
        <end position="1068"/>
    </location>
</feature>